<evidence type="ECO:0000259" key="1">
    <source>
        <dbReference type="Pfam" id="PF17919"/>
    </source>
</evidence>
<dbReference type="PANTHER" id="PTHR37984">
    <property type="entry name" value="PROTEIN CBG26694"/>
    <property type="match status" value="1"/>
</dbReference>
<dbReference type="InterPro" id="IPR050951">
    <property type="entry name" value="Retrovirus_Pol_polyprotein"/>
</dbReference>
<feature type="domain" description="Reverse transcriptase/retrotransposon-derived protein RNase H-like" evidence="1">
    <location>
        <begin position="35"/>
        <end position="110"/>
    </location>
</feature>
<name>A0A4Y2VW19_ARAVE</name>
<dbReference type="InterPro" id="IPR043128">
    <property type="entry name" value="Rev_trsase/Diguanyl_cyclase"/>
</dbReference>
<accession>A0A4Y2VW19</accession>
<dbReference type="AlphaFoldDB" id="A0A4Y2VW19"/>
<dbReference type="InterPro" id="IPR043502">
    <property type="entry name" value="DNA/RNA_pol_sf"/>
</dbReference>
<organism evidence="2 3">
    <name type="scientific">Araneus ventricosus</name>
    <name type="common">Orbweaver spider</name>
    <name type="synonym">Epeira ventricosa</name>
    <dbReference type="NCBI Taxonomy" id="182803"/>
    <lineage>
        <taxon>Eukaryota</taxon>
        <taxon>Metazoa</taxon>
        <taxon>Ecdysozoa</taxon>
        <taxon>Arthropoda</taxon>
        <taxon>Chelicerata</taxon>
        <taxon>Arachnida</taxon>
        <taxon>Araneae</taxon>
        <taxon>Araneomorphae</taxon>
        <taxon>Entelegynae</taxon>
        <taxon>Araneoidea</taxon>
        <taxon>Araneidae</taxon>
        <taxon>Araneus</taxon>
    </lineage>
</organism>
<evidence type="ECO:0000313" key="3">
    <source>
        <dbReference type="Proteomes" id="UP000499080"/>
    </source>
</evidence>
<dbReference type="OrthoDB" id="425619at2759"/>
<dbReference type="Proteomes" id="UP000499080">
    <property type="component" value="Unassembled WGS sequence"/>
</dbReference>
<dbReference type="SUPFAM" id="SSF56672">
    <property type="entry name" value="DNA/RNA polymerases"/>
    <property type="match status" value="1"/>
</dbReference>
<dbReference type="Pfam" id="PF17919">
    <property type="entry name" value="RT_RNaseH_2"/>
    <property type="match status" value="1"/>
</dbReference>
<proteinExistence type="predicted"/>
<dbReference type="PANTHER" id="PTHR37984:SF8">
    <property type="entry name" value="CCHC-TYPE DOMAIN-CONTAINING PROTEIN"/>
    <property type="match status" value="1"/>
</dbReference>
<sequence>MQRVFGMVTYLSKFAPNLPNKTHSLRQHLKKNAVWGSNMERDFELIKKKPLEAPCLQIFDSNTPVILLADASSHGLGAVLFQNSQPVAYGSVSLTDTQQRYAQMEKRVVSCNFWP</sequence>
<reference evidence="2 3" key="1">
    <citation type="journal article" date="2019" name="Sci. Rep.">
        <title>Orb-weaving spider Araneus ventricosus genome elucidates the spidroin gene catalogue.</title>
        <authorList>
            <person name="Kono N."/>
            <person name="Nakamura H."/>
            <person name="Ohtoshi R."/>
            <person name="Moran D.A.P."/>
            <person name="Shinohara A."/>
            <person name="Yoshida Y."/>
            <person name="Fujiwara M."/>
            <person name="Mori M."/>
            <person name="Tomita M."/>
            <person name="Arakawa K."/>
        </authorList>
    </citation>
    <scope>NUCLEOTIDE SEQUENCE [LARGE SCALE GENOMIC DNA]</scope>
</reference>
<dbReference type="EMBL" id="BGPR01052218">
    <property type="protein sequence ID" value="GBO29085.1"/>
    <property type="molecule type" value="Genomic_DNA"/>
</dbReference>
<gene>
    <name evidence="2" type="ORF">AVEN_27123_1</name>
</gene>
<dbReference type="InterPro" id="IPR041577">
    <property type="entry name" value="RT_RNaseH_2"/>
</dbReference>
<dbReference type="Gene3D" id="3.30.70.270">
    <property type="match status" value="1"/>
</dbReference>
<dbReference type="GO" id="GO:0071897">
    <property type="term" value="P:DNA biosynthetic process"/>
    <property type="evidence" value="ECO:0007669"/>
    <property type="project" value="UniProtKB-ARBA"/>
</dbReference>
<keyword evidence="3" id="KW-1185">Reference proteome</keyword>
<protein>
    <recommendedName>
        <fullName evidence="1">Reverse transcriptase/retrotransposon-derived protein RNase H-like domain-containing protein</fullName>
    </recommendedName>
</protein>
<evidence type="ECO:0000313" key="2">
    <source>
        <dbReference type="EMBL" id="GBO29085.1"/>
    </source>
</evidence>
<comment type="caution">
    <text evidence="2">The sequence shown here is derived from an EMBL/GenBank/DDBJ whole genome shotgun (WGS) entry which is preliminary data.</text>
</comment>